<keyword evidence="5 9" id="KW-1133">Transmembrane helix</keyword>
<dbReference type="PRINTS" id="PR01262">
    <property type="entry name" value="INNEXIN"/>
</dbReference>
<dbReference type="GO" id="GO:0005243">
    <property type="term" value="F:gap junction channel activity"/>
    <property type="evidence" value="ECO:0007669"/>
    <property type="project" value="TreeGrafter"/>
</dbReference>
<feature type="transmembrane region" description="Helical" evidence="9">
    <location>
        <begin position="88"/>
        <end position="110"/>
    </location>
</feature>
<evidence type="ECO:0000256" key="1">
    <source>
        <dbReference type="ARBA" id="ARBA00004651"/>
    </source>
</evidence>
<comment type="subcellular location">
    <subcellularLocation>
        <location evidence="1">Cell membrane</location>
        <topology evidence="1">Multi-pass membrane protein</topology>
    </subcellularLocation>
</comment>
<keyword evidence="3" id="KW-1003">Cell membrane</keyword>
<sequence>MVLVGLLTGLRGLVKTNHNAADIYSAVFKLHYRFTAMMLFSFCLLVSANSLVGDPIKHIDKDYGRGTGLAYPGVGPSLPDDTKTHHAYYQWVPFVLFLQGLMFYAPHWLWKTWENGKLESIIMGLATPIMNKEERRDKIQLLVDYLCNSLHHHNFYAIKFFFCELLNIINCLFNMWFMNRFLGGMFLTYGTDVLSFTETNQEERTDPMIVIFPRVTKCSFHTYGPSGTVEIHDLMCVLALNIINEKIYVIMWFWFIVLTVISITAFIYRLLMFYVPVIRSTLLFQKPASMLHYKKVLDQNVSKKLQIGDLFLIYLLSKNMEMLSFDSLLEELFLRLNDQHIYLPDHDQSNTYKERDVFEMINSKNDSKVDLQINASPVSQNNLLDMSNKNKFLFNENNQN</sequence>
<evidence type="ECO:0000313" key="10">
    <source>
        <dbReference type="EMBL" id="BDT62158.1"/>
    </source>
</evidence>
<evidence type="ECO:0000256" key="8">
    <source>
        <dbReference type="ARBA" id="ARBA00023303"/>
    </source>
</evidence>
<dbReference type="PROSITE" id="PS51013">
    <property type="entry name" value="PANNEXIN"/>
    <property type="match status" value="1"/>
</dbReference>
<keyword evidence="6" id="KW-0406">Ion transport</keyword>
<dbReference type="GO" id="GO:0005886">
    <property type="term" value="C:plasma membrane"/>
    <property type="evidence" value="ECO:0007669"/>
    <property type="project" value="UniProtKB-SubCell"/>
</dbReference>
<evidence type="ECO:0000256" key="3">
    <source>
        <dbReference type="ARBA" id="ARBA00022475"/>
    </source>
</evidence>
<accession>A0A9C7F7N5</accession>
<feature type="transmembrane region" description="Helical" evidence="9">
    <location>
        <begin position="156"/>
        <end position="177"/>
    </location>
</feature>
<dbReference type="GO" id="GO:0007602">
    <property type="term" value="P:phototransduction"/>
    <property type="evidence" value="ECO:0007669"/>
    <property type="project" value="TreeGrafter"/>
</dbReference>
<evidence type="ECO:0000256" key="2">
    <source>
        <dbReference type="ARBA" id="ARBA00022448"/>
    </source>
</evidence>
<organism evidence="10">
    <name type="scientific">Litopenaeus vannamei majanivirus Nimav-1_LVa</name>
    <dbReference type="NCBI Taxonomy" id="2984273"/>
    <lineage>
        <taxon>Viruses</taxon>
        <taxon>Viruses incertae sedis</taxon>
        <taxon>Naldaviricetes</taxon>
        <taxon>Nimaviridae</taxon>
    </lineage>
</organism>
<evidence type="ECO:0000256" key="7">
    <source>
        <dbReference type="ARBA" id="ARBA00023136"/>
    </source>
</evidence>
<dbReference type="InterPro" id="IPR000990">
    <property type="entry name" value="Innexin"/>
</dbReference>
<name>A0A9C7F7N5_9VIRU</name>
<protein>
    <submittedName>
        <fullName evidence="10">Innexin</fullName>
    </submittedName>
</protein>
<evidence type="ECO:0000256" key="6">
    <source>
        <dbReference type="ARBA" id="ARBA00023065"/>
    </source>
</evidence>
<dbReference type="EMBL" id="LC738872">
    <property type="protein sequence ID" value="BDT62158.1"/>
    <property type="molecule type" value="Genomic_DNA"/>
</dbReference>
<evidence type="ECO:0000256" key="5">
    <source>
        <dbReference type="ARBA" id="ARBA00022989"/>
    </source>
</evidence>
<reference evidence="10" key="1">
    <citation type="submission" date="2022-10" db="EMBL/GenBank/DDBJ databases">
        <title>Genome sequences of endogenous nimaviruses in decapod crustaceans.</title>
        <authorList>
            <person name="Kawato S."/>
            <person name="Nozaki R."/>
            <person name="Kondo H."/>
            <person name="Hirono I."/>
        </authorList>
    </citation>
    <scope>NUCLEOTIDE SEQUENCE</scope>
    <source>
        <strain evidence="10">Lva-Nima_1</strain>
    </source>
</reference>
<dbReference type="PANTHER" id="PTHR11893:SF37">
    <property type="entry name" value="INNEXIN INX3"/>
    <property type="match status" value="1"/>
</dbReference>
<keyword evidence="2" id="KW-0813">Transport</keyword>
<evidence type="ECO:0000256" key="4">
    <source>
        <dbReference type="ARBA" id="ARBA00022692"/>
    </source>
</evidence>
<dbReference type="Pfam" id="PF00876">
    <property type="entry name" value="Innexin"/>
    <property type="match status" value="1"/>
</dbReference>
<keyword evidence="7 9" id="KW-0472">Membrane</keyword>
<keyword evidence="8" id="KW-0407">Ion channel</keyword>
<proteinExistence type="predicted"/>
<evidence type="ECO:0000256" key="9">
    <source>
        <dbReference type="SAM" id="Phobius"/>
    </source>
</evidence>
<feature type="transmembrane region" description="Helical" evidence="9">
    <location>
        <begin position="247"/>
        <end position="271"/>
    </location>
</feature>
<feature type="transmembrane region" description="Helical" evidence="9">
    <location>
        <begin position="34"/>
        <end position="52"/>
    </location>
</feature>
<dbReference type="GO" id="GO:0034220">
    <property type="term" value="P:monoatomic ion transmembrane transport"/>
    <property type="evidence" value="ECO:0007669"/>
    <property type="project" value="UniProtKB-KW"/>
</dbReference>
<dbReference type="PANTHER" id="PTHR11893">
    <property type="entry name" value="INNEXIN"/>
    <property type="match status" value="1"/>
</dbReference>
<keyword evidence="4 9" id="KW-0812">Transmembrane</keyword>